<keyword evidence="1" id="KW-1133">Transmembrane helix</keyword>
<evidence type="ECO:0000313" key="3">
    <source>
        <dbReference type="Proteomes" id="UP000070096"/>
    </source>
</evidence>
<sequence>MLKFFKKITSVIAWVSILIFFYKIVFLKEKYKKTDIQI</sequence>
<dbReference type="AlphaFoldDB" id="A0A139N1A8"/>
<organism evidence="2 3">
    <name type="scientific">Streptococcus gordonii</name>
    <dbReference type="NCBI Taxonomy" id="1302"/>
    <lineage>
        <taxon>Bacteria</taxon>
        <taxon>Bacillati</taxon>
        <taxon>Bacillota</taxon>
        <taxon>Bacilli</taxon>
        <taxon>Lactobacillales</taxon>
        <taxon>Streptococcaceae</taxon>
        <taxon>Streptococcus</taxon>
    </lineage>
</organism>
<dbReference type="Proteomes" id="UP000070096">
    <property type="component" value="Unassembled WGS sequence"/>
</dbReference>
<proteinExistence type="predicted"/>
<gene>
    <name evidence="2" type="ORF">SGODD07_01746</name>
</gene>
<keyword evidence="1" id="KW-0472">Membrane</keyword>
<reference evidence="2 3" key="1">
    <citation type="submission" date="2016-01" db="EMBL/GenBank/DDBJ databases">
        <title>Highly variable Streptococcus oralis are common among viridans streptococci isolated from primates.</title>
        <authorList>
            <person name="Denapaite D."/>
            <person name="Rieger M."/>
            <person name="Koendgen S."/>
            <person name="Brueckner R."/>
            <person name="Ochigava I."/>
            <person name="Kappeler P."/>
            <person name="Maetz-Rensing K."/>
            <person name="Leendertz F."/>
            <person name="Hakenbeck R."/>
        </authorList>
    </citation>
    <scope>NUCLEOTIDE SEQUENCE [LARGE SCALE GENOMIC DNA]</scope>
    <source>
        <strain evidence="2 3">DD07</strain>
    </source>
</reference>
<name>A0A139N1A8_STRGN</name>
<keyword evidence="1" id="KW-0812">Transmembrane</keyword>
<protein>
    <submittedName>
        <fullName evidence="2">Uncharacterized protein</fullName>
    </submittedName>
</protein>
<dbReference type="PATRIC" id="fig|1302.21.peg.1930"/>
<comment type="caution">
    <text evidence="2">The sequence shown here is derived from an EMBL/GenBank/DDBJ whole genome shotgun (WGS) entry which is preliminary data.</text>
</comment>
<dbReference type="EMBL" id="LQRC01000231">
    <property type="protein sequence ID" value="KXT69733.1"/>
    <property type="molecule type" value="Genomic_DNA"/>
</dbReference>
<evidence type="ECO:0000256" key="1">
    <source>
        <dbReference type="SAM" id="Phobius"/>
    </source>
</evidence>
<feature type="transmembrane region" description="Helical" evidence="1">
    <location>
        <begin position="6"/>
        <end position="26"/>
    </location>
</feature>
<evidence type="ECO:0000313" key="2">
    <source>
        <dbReference type="EMBL" id="KXT69733.1"/>
    </source>
</evidence>
<accession>A0A139N1A8</accession>